<keyword evidence="1" id="KW-0812">Transmembrane</keyword>
<accession>A0A543CNX6</accession>
<feature type="transmembrane region" description="Helical" evidence="1">
    <location>
        <begin position="41"/>
        <end position="60"/>
    </location>
</feature>
<sequence length="184" mass="19572">MRSPATLPLWAVALCCLVITTAGFGALLRLAAPEVSTAADLSGGLVVGLVAAALVAAGLADRRFRHGWSRTERIAMARAYRSGEAPADPVLDQAVLAMITRKRRVLRWQARYGPWSIALLGVADLTSVISDRVGTGLPGFVFFAAAIAHTRIAPPRSLRRLDRLEIAIGERRSHPAVVPFVSGG</sequence>
<dbReference type="Proteomes" id="UP000316096">
    <property type="component" value="Unassembled WGS sequence"/>
</dbReference>
<proteinExistence type="predicted"/>
<dbReference type="EMBL" id="VFOZ01000001">
    <property type="protein sequence ID" value="TQL98670.1"/>
    <property type="molecule type" value="Genomic_DNA"/>
</dbReference>
<protein>
    <submittedName>
        <fullName evidence="2">Uncharacterized protein</fullName>
    </submittedName>
</protein>
<dbReference type="AlphaFoldDB" id="A0A543CNX6"/>
<organism evidence="2 3">
    <name type="scientific">Actinoallomurus bryophytorum</name>
    <dbReference type="NCBI Taxonomy" id="1490222"/>
    <lineage>
        <taxon>Bacteria</taxon>
        <taxon>Bacillati</taxon>
        <taxon>Actinomycetota</taxon>
        <taxon>Actinomycetes</taxon>
        <taxon>Streptosporangiales</taxon>
        <taxon>Thermomonosporaceae</taxon>
        <taxon>Actinoallomurus</taxon>
    </lineage>
</organism>
<keyword evidence="1" id="KW-1133">Transmembrane helix</keyword>
<gene>
    <name evidence="2" type="ORF">FB559_4298</name>
</gene>
<reference evidence="2 3" key="1">
    <citation type="submission" date="2019-06" db="EMBL/GenBank/DDBJ databases">
        <title>Sequencing the genomes of 1000 actinobacteria strains.</title>
        <authorList>
            <person name="Klenk H.-P."/>
        </authorList>
    </citation>
    <scope>NUCLEOTIDE SEQUENCE [LARGE SCALE GENOMIC DNA]</scope>
    <source>
        <strain evidence="2 3">DSM 102200</strain>
    </source>
</reference>
<evidence type="ECO:0000256" key="1">
    <source>
        <dbReference type="SAM" id="Phobius"/>
    </source>
</evidence>
<name>A0A543CNX6_9ACTN</name>
<keyword evidence="3" id="KW-1185">Reference proteome</keyword>
<keyword evidence="1" id="KW-0472">Membrane</keyword>
<evidence type="ECO:0000313" key="2">
    <source>
        <dbReference type="EMBL" id="TQL98670.1"/>
    </source>
</evidence>
<comment type="caution">
    <text evidence="2">The sequence shown here is derived from an EMBL/GenBank/DDBJ whole genome shotgun (WGS) entry which is preliminary data.</text>
</comment>
<evidence type="ECO:0000313" key="3">
    <source>
        <dbReference type="Proteomes" id="UP000316096"/>
    </source>
</evidence>